<name>E5DQ99_9CAUD</name>
<proteinExistence type="predicted"/>
<gene>
    <name evidence="1" type="ORF">PX29p166</name>
</gene>
<dbReference type="GeneID" id="18560261"/>
<dbReference type="Proteomes" id="UP000008726">
    <property type="component" value="Segment"/>
</dbReference>
<evidence type="ECO:0000313" key="1">
    <source>
        <dbReference type="EMBL" id="ADQ52885.1"/>
    </source>
</evidence>
<reference evidence="1 2" key="1">
    <citation type="journal article" date="2010" name="Virol. J.">
        <title>Genomes of the T4-related bacteriophages as windows on microbial genome evolution.</title>
        <authorList>
            <person name="Petrov V.M."/>
            <person name="Ratnayaka S."/>
            <person name="Nolan J.M."/>
            <person name="Miller E.S."/>
            <person name="Karam J.D."/>
        </authorList>
    </citation>
    <scope>NUCLEOTIDE SEQUENCE [LARGE SCALE GENOMIC DNA]</scope>
</reference>
<evidence type="ECO:0000313" key="2">
    <source>
        <dbReference type="Proteomes" id="UP000008726"/>
    </source>
</evidence>
<dbReference type="RefSeq" id="YP_009011595.1">
    <property type="nucleotide sequence ID" value="NC_023688.1"/>
</dbReference>
<accession>E5DQ99</accession>
<dbReference type="EMBL" id="GU396103">
    <property type="protein sequence ID" value="ADQ52885.1"/>
    <property type="molecule type" value="Genomic_DNA"/>
</dbReference>
<dbReference type="KEGG" id="vg:18560261"/>
<protein>
    <submittedName>
        <fullName evidence="1">Uncharacterized protein</fullName>
    </submittedName>
</protein>
<organism evidence="1 2">
    <name type="scientific">Aeromonas phage PX29</name>
    <dbReference type="NCBI Taxonomy" id="926067"/>
    <lineage>
        <taxon>Viruses</taxon>
        <taxon>Duplodnaviria</taxon>
        <taxon>Heunggongvirae</taxon>
        <taxon>Uroviricota</taxon>
        <taxon>Caudoviricetes</taxon>
        <taxon>Pantevenvirales</taxon>
        <taxon>Straboviridae</taxon>
        <taxon>Angelvirus</taxon>
        <taxon>Angelvirus px29</taxon>
    </lineage>
</organism>
<keyword evidence="2" id="KW-1185">Reference proteome</keyword>
<dbReference type="OrthoDB" id="25276at10239"/>
<sequence>MKATKQDLELASRFADKADSYGFATTQGDAKCTNQQIEKLLKLGLIKVSRGVHCIGQKDFGGFVRRGTHYCKA</sequence>